<keyword evidence="2" id="KW-0808">Transferase</keyword>
<dbReference type="InterPro" id="IPR051681">
    <property type="entry name" value="Ser/Thr_Kinases-Pseudokinases"/>
</dbReference>
<evidence type="ECO:0000313" key="2">
    <source>
        <dbReference type="EMBL" id="KZV78405.1"/>
    </source>
</evidence>
<sequence>FLSELVVWSQLKHAHILPLLGSYIGTGDTRQCFVVPRMAGGTCVDYLRECETPDRLRILSEVADAVHYLHTRAPKIVHGDIRAKSVFISTAGTAFLGNFDFSPLQRPVANRFDDTDTYEIVQSMRWMAPEATRDPSTRSDVFAFGMFGFELFSGDVPFPDCRATDAARSIIRNERPPRPDTPSLTDDVWAVFRTCWRRAAPARPSMEEVSRRLRKLRAQESHTVIP</sequence>
<evidence type="ECO:0000259" key="1">
    <source>
        <dbReference type="PROSITE" id="PS50011"/>
    </source>
</evidence>
<dbReference type="InterPro" id="IPR000719">
    <property type="entry name" value="Prot_kinase_dom"/>
</dbReference>
<keyword evidence="2" id="KW-0418">Kinase</keyword>
<feature type="non-terminal residue" evidence="2">
    <location>
        <position position="1"/>
    </location>
</feature>
<dbReference type="PROSITE" id="PS50011">
    <property type="entry name" value="PROTEIN_KINASE_DOM"/>
    <property type="match status" value="1"/>
</dbReference>
<dbReference type="EMBL" id="KV426915">
    <property type="protein sequence ID" value="KZV78405.1"/>
    <property type="molecule type" value="Genomic_DNA"/>
</dbReference>
<dbReference type="PANTHER" id="PTHR44329">
    <property type="entry name" value="SERINE/THREONINE-PROTEIN KINASE TNNI3K-RELATED"/>
    <property type="match status" value="1"/>
</dbReference>
<dbReference type="Proteomes" id="UP000077266">
    <property type="component" value="Unassembled WGS sequence"/>
</dbReference>
<proteinExistence type="predicted"/>
<protein>
    <submittedName>
        <fullName evidence="2">Kinase-like protein</fullName>
    </submittedName>
</protein>
<dbReference type="SUPFAM" id="SSF56112">
    <property type="entry name" value="Protein kinase-like (PK-like)"/>
    <property type="match status" value="1"/>
</dbReference>
<dbReference type="GO" id="GO:0005524">
    <property type="term" value="F:ATP binding"/>
    <property type="evidence" value="ECO:0007669"/>
    <property type="project" value="InterPro"/>
</dbReference>
<dbReference type="AlphaFoldDB" id="A0A166MUA2"/>
<dbReference type="STRING" id="1314781.A0A166MUA2"/>
<keyword evidence="3" id="KW-1185">Reference proteome</keyword>
<gene>
    <name evidence="2" type="ORF">EXIGLDRAFT_634044</name>
</gene>
<feature type="domain" description="Protein kinase" evidence="1">
    <location>
        <begin position="1"/>
        <end position="225"/>
    </location>
</feature>
<evidence type="ECO:0000313" key="3">
    <source>
        <dbReference type="Proteomes" id="UP000077266"/>
    </source>
</evidence>
<dbReference type="Gene3D" id="1.10.510.10">
    <property type="entry name" value="Transferase(Phosphotransferase) domain 1"/>
    <property type="match status" value="1"/>
</dbReference>
<accession>A0A166MUA2</accession>
<dbReference type="Pfam" id="PF07714">
    <property type="entry name" value="PK_Tyr_Ser-Thr"/>
    <property type="match status" value="1"/>
</dbReference>
<organism evidence="2 3">
    <name type="scientific">Exidia glandulosa HHB12029</name>
    <dbReference type="NCBI Taxonomy" id="1314781"/>
    <lineage>
        <taxon>Eukaryota</taxon>
        <taxon>Fungi</taxon>
        <taxon>Dikarya</taxon>
        <taxon>Basidiomycota</taxon>
        <taxon>Agaricomycotina</taxon>
        <taxon>Agaricomycetes</taxon>
        <taxon>Auriculariales</taxon>
        <taxon>Exidiaceae</taxon>
        <taxon>Exidia</taxon>
    </lineage>
</organism>
<reference evidence="2 3" key="1">
    <citation type="journal article" date="2016" name="Mol. Biol. Evol.">
        <title>Comparative Genomics of Early-Diverging Mushroom-Forming Fungi Provides Insights into the Origins of Lignocellulose Decay Capabilities.</title>
        <authorList>
            <person name="Nagy L.G."/>
            <person name="Riley R."/>
            <person name="Tritt A."/>
            <person name="Adam C."/>
            <person name="Daum C."/>
            <person name="Floudas D."/>
            <person name="Sun H."/>
            <person name="Yadav J.S."/>
            <person name="Pangilinan J."/>
            <person name="Larsson K.H."/>
            <person name="Matsuura K."/>
            <person name="Barry K."/>
            <person name="Labutti K."/>
            <person name="Kuo R."/>
            <person name="Ohm R.A."/>
            <person name="Bhattacharya S.S."/>
            <person name="Shirouzu T."/>
            <person name="Yoshinaga Y."/>
            <person name="Martin F.M."/>
            <person name="Grigoriev I.V."/>
            <person name="Hibbett D.S."/>
        </authorList>
    </citation>
    <scope>NUCLEOTIDE SEQUENCE [LARGE SCALE GENOMIC DNA]</scope>
    <source>
        <strain evidence="2 3">HHB12029</strain>
    </source>
</reference>
<dbReference type="InParanoid" id="A0A166MUA2"/>
<dbReference type="PIRSF" id="PIRSF000654">
    <property type="entry name" value="Integrin-linked_kinase"/>
    <property type="match status" value="1"/>
</dbReference>
<name>A0A166MUA2_EXIGL</name>
<dbReference type="PANTHER" id="PTHR44329:SF214">
    <property type="entry name" value="PROTEIN KINASE DOMAIN-CONTAINING PROTEIN"/>
    <property type="match status" value="1"/>
</dbReference>
<dbReference type="OrthoDB" id="538607at2759"/>
<dbReference type="GO" id="GO:0004674">
    <property type="term" value="F:protein serine/threonine kinase activity"/>
    <property type="evidence" value="ECO:0007669"/>
    <property type="project" value="TreeGrafter"/>
</dbReference>
<dbReference type="InterPro" id="IPR011009">
    <property type="entry name" value="Kinase-like_dom_sf"/>
</dbReference>
<dbReference type="InterPro" id="IPR001245">
    <property type="entry name" value="Ser-Thr/Tyr_kinase_cat_dom"/>
</dbReference>